<dbReference type="InterPro" id="IPR011993">
    <property type="entry name" value="PH-like_dom_sf"/>
</dbReference>
<proteinExistence type="predicted"/>
<dbReference type="Ensembl" id="ENSOANT00000066161.1">
    <property type="protein sequence ID" value="ENSOANP00000048844.1"/>
    <property type="gene ID" value="ENSOANG00000040522.1"/>
</dbReference>
<dbReference type="Bgee" id="ENSOANG00000040522">
    <property type="expression patterns" value="Expressed in fibroblast and 6 other cell types or tissues"/>
</dbReference>
<dbReference type="PANTHER" id="PTHR21636">
    <property type="entry name" value="PROTEIN DOK-7"/>
    <property type="match status" value="1"/>
</dbReference>
<dbReference type="CDD" id="cd14677">
    <property type="entry name" value="PH_DOK7"/>
    <property type="match status" value="1"/>
</dbReference>
<dbReference type="GO" id="GO:0016601">
    <property type="term" value="P:Rac protein signal transduction"/>
    <property type="evidence" value="ECO:0007669"/>
    <property type="project" value="Ensembl"/>
</dbReference>
<dbReference type="Gene3D" id="2.30.29.30">
    <property type="entry name" value="Pleckstrin-homology domain (PH domain)/Phosphotyrosine-binding domain (PTB)"/>
    <property type="match status" value="2"/>
</dbReference>
<gene>
    <name evidence="3" type="primary">DOK7</name>
</gene>
<feature type="compositionally biased region" description="Basic and acidic residues" evidence="1">
    <location>
        <begin position="560"/>
        <end position="574"/>
    </location>
</feature>
<dbReference type="GO" id="GO:0099645">
    <property type="term" value="P:neurotransmitter receptor localization to postsynaptic specialization membrane"/>
    <property type="evidence" value="ECO:0007669"/>
    <property type="project" value="Ensembl"/>
</dbReference>
<feature type="compositionally biased region" description="Basic and acidic residues" evidence="1">
    <location>
        <begin position="417"/>
        <end position="427"/>
    </location>
</feature>
<feature type="compositionally biased region" description="Low complexity" evidence="1">
    <location>
        <begin position="335"/>
        <end position="364"/>
    </location>
</feature>
<feature type="region of interest" description="Disordered" evidence="1">
    <location>
        <begin position="542"/>
        <end position="574"/>
    </location>
</feature>
<dbReference type="GeneTree" id="ENSGT00390000015386"/>
<dbReference type="GO" id="GO:0035091">
    <property type="term" value="F:phosphatidylinositol binding"/>
    <property type="evidence" value="ECO:0007669"/>
    <property type="project" value="Ensembl"/>
</dbReference>
<dbReference type="GO" id="GO:0005739">
    <property type="term" value="C:mitochondrion"/>
    <property type="evidence" value="ECO:0007669"/>
    <property type="project" value="Ensembl"/>
</dbReference>
<accession>A0A6I8P7S2</accession>
<feature type="domain" description="PH" evidence="2">
    <location>
        <begin position="4"/>
        <end position="109"/>
    </location>
</feature>
<feature type="compositionally biased region" description="Low complexity" evidence="1">
    <location>
        <begin position="479"/>
        <end position="499"/>
    </location>
</feature>
<dbReference type="OMA" id="AIICRSQ"/>
<dbReference type="InterPro" id="IPR001849">
    <property type="entry name" value="PH_domain"/>
</dbReference>
<dbReference type="GO" id="GO:0031594">
    <property type="term" value="C:neuromuscular junction"/>
    <property type="evidence" value="ECO:0007669"/>
    <property type="project" value="Ensembl"/>
</dbReference>
<dbReference type="AlphaFoldDB" id="A0A6I8P7S2"/>
<keyword evidence="4" id="KW-1185">Reference proteome</keyword>
<dbReference type="FunCoup" id="A0A6I8P7S2">
    <property type="interactions" value="891"/>
</dbReference>
<reference evidence="3" key="2">
    <citation type="submission" date="2025-08" db="UniProtKB">
        <authorList>
            <consortium name="Ensembl"/>
        </authorList>
    </citation>
    <scope>IDENTIFICATION</scope>
    <source>
        <strain evidence="3">Glennie</strain>
    </source>
</reference>
<dbReference type="SUPFAM" id="SSF50729">
    <property type="entry name" value="PH domain-like"/>
    <property type="match status" value="2"/>
</dbReference>
<feature type="compositionally biased region" description="Gly residues" evidence="1">
    <location>
        <begin position="281"/>
        <end position="292"/>
    </location>
</feature>
<reference evidence="3 4" key="1">
    <citation type="journal article" date="2008" name="Nature">
        <title>Genome analysis of the platypus reveals unique signatures of evolution.</title>
        <authorList>
            <person name="Warren W.C."/>
            <person name="Hillier L.W."/>
            <person name="Marshall Graves J.A."/>
            <person name="Birney E."/>
            <person name="Ponting C.P."/>
            <person name="Grutzner F."/>
            <person name="Belov K."/>
            <person name="Miller W."/>
            <person name="Clarke L."/>
            <person name="Chinwalla A.T."/>
            <person name="Yang S.P."/>
            <person name="Heger A."/>
            <person name="Locke D.P."/>
            <person name="Miethke P."/>
            <person name="Waters P.D."/>
            <person name="Veyrunes F."/>
            <person name="Fulton L."/>
            <person name="Fulton B."/>
            <person name="Graves T."/>
            <person name="Wallis J."/>
            <person name="Puente X.S."/>
            <person name="Lopez-Otin C."/>
            <person name="Ordonez G.R."/>
            <person name="Eichler E.E."/>
            <person name="Chen L."/>
            <person name="Cheng Z."/>
            <person name="Deakin J.E."/>
            <person name="Alsop A."/>
            <person name="Thompson K."/>
            <person name="Kirby P."/>
            <person name="Papenfuss A.T."/>
            <person name="Wakefield M.J."/>
            <person name="Olender T."/>
            <person name="Lancet D."/>
            <person name="Huttley G.A."/>
            <person name="Smit A.F."/>
            <person name="Pask A."/>
            <person name="Temple-Smith P."/>
            <person name="Batzer M.A."/>
            <person name="Walker J.A."/>
            <person name="Konkel M.K."/>
            <person name="Harris R.S."/>
            <person name="Whittington C.M."/>
            <person name="Wong E.S."/>
            <person name="Gemmell N.J."/>
            <person name="Buschiazzo E."/>
            <person name="Vargas Jentzsch I.M."/>
            <person name="Merkel A."/>
            <person name="Schmitz J."/>
            <person name="Zemann A."/>
            <person name="Churakov G."/>
            <person name="Kriegs J.O."/>
            <person name="Brosius J."/>
            <person name="Murchison E.P."/>
            <person name="Sachidanandam R."/>
            <person name="Smith C."/>
            <person name="Hannon G.J."/>
            <person name="Tsend-Ayush E."/>
            <person name="McMillan D."/>
            <person name="Attenborough R."/>
            <person name="Rens W."/>
            <person name="Ferguson-Smith M."/>
            <person name="Lefevre C.M."/>
            <person name="Sharp J.A."/>
            <person name="Nicholas K.R."/>
            <person name="Ray D.A."/>
            <person name="Kube M."/>
            <person name="Reinhardt R."/>
            <person name="Pringle T.H."/>
            <person name="Taylor J."/>
            <person name="Jones R.C."/>
            <person name="Nixon B."/>
            <person name="Dacheux J.L."/>
            <person name="Niwa H."/>
            <person name="Sekita Y."/>
            <person name="Huang X."/>
            <person name="Stark A."/>
            <person name="Kheradpour P."/>
            <person name="Kellis M."/>
            <person name="Flicek P."/>
            <person name="Chen Y."/>
            <person name="Webber C."/>
            <person name="Hardison R."/>
            <person name="Nelson J."/>
            <person name="Hallsworth-Pepin K."/>
            <person name="Delehaunty K."/>
            <person name="Markovic C."/>
            <person name="Minx P."/>
            <person name="Feng Y."/>
            <person name="Kremitzki C."/>
            <person name="Mitreva M."/>
            <person name="Glasscock J."/>
            <person name="Wylie T."/>
            <person name="Wohldmann P."/>
            <person name="Thiru P."/>
            <person name="Nhan M.N."/>
            <person name="Pohl C.S."/>
            <person name="Smith S.M."/>
            <person name="Hou S."/>
            <person name="Nefedov M."/>
            <person name="de Jong P.J."/>
            <person name="Renfree M.B."/>
            <person name="Mardis E.R."/>
            <person name="Wilson R.K."/>
        </authorList>
    </citation>
    <scope>NUCLEOTIDE SEQUENCE [LARGE SCALE GENOMIC DNA]</scope>
    <source>
        <strain evidence="3 4">Glennie</strain>
    </source>
</reference>
<dbReference type="InterPro" id="IPR037747">
    <property type="entry name" value="Dok-7_PH"/>
</dbReference>
<dbReference type="CDD" id="cd13165">
    <property type="entry name" value="PTB_DOK7"/>
    <property type="match status" value="1"/>
</dbReference>
<evidence type="ECO:0000256" key="1">
    <source>
        <dbReference type="SAM" id="MobiDB-lite"/>
    </source>
</evidence>
<dbReference type="GO" id="GO:0035022">
    <property type="term" value="P:positive regulation of Rac protein signal transduction"/>
    <property type="evidence" value="ECO:0007669"/>
    <property type="project" value="Ensembl"/>
</dbReference>
<dbReference type="GO" id="GO:0043113">
    <property type="term" value="P:receptor clustering"/>
    <property type="evidence" value="ECO:0007669"/>
    <property type="project" value="Ensembl"/>
</dbReference>
<feature type="compositionally biased region" description="Low complexity" evidence="1">
    <location>
        <begin position="293"/>
        <end position="310"/>
    </location>
</feature>
<feature type="compositionally biased region" description="Low complexity" evidence="1">
    <location>
        <begin position="257"/>
        <end position="280"/>
    </location>
</feature>
<dbReference type="InterPro" id="IPR037748">
    <property type="entry name" value="Dok-7_PTB"/>
</dbReference>
<protein>
    <submittedName>
        <fullName evidence="3">Docking protein 7</fullName>
    </submittedName>
</protein>
<evidence type="ECO:0000313" key="4">
    <source>
        <dbReference type="Proteomes" id="UP000002279"/>
    </source>
</evidence>
<evidence type="ECO:0000313" key="3">
    <source>
        <dbReference type="Ensembl" id="ENSOANP00000048844.1"/>
    </source>
</evidence>
<dbReference type="Pfam" id="PF02174">
    <property type="entry name" value="IRS"/>
    <property type="match status" value="1"/>
</dbReference>
<dbReference type="PROSITE" id="PS50003">
    <property type="entry name" value="PH_DOMAIN"/>
    <property type="match status" value="1"/>
</dbReference>
<organism evidence="3 4">
    <name type="scientific">Ornithorhynchus anatinus</name>
    <name type="common">Duckbill platypus</name>
    <dbReference type="NCBI Taxonomy" id="9258"/>
    <lineage>
        <taxon>Eukaryota</taxon>
        <taxon>Metazoa</taxon>
        <taxon>Chordata</taxon>
        <taxon>Craniata</taxon>
        <taxon>Vertebrata</taxon>
        <taxon>Euteleostomi</taxon>
        <taxon>Mammalia</taxon>
        <taxon>Monotremata</taxon>
        <taxon>Ornithorhynchidae</taxon>
        <taxon>Ornithorhynchus</taxon>
    </lineage>
</organism>
<dbReference type="GO" id="GO:0019901">
    <property type="term" value="F:protein kinase binding"/>
    <property type="evidence" value="ECO:0000318"/>
    <property type="project" value="GO_Central"/>
</dbReference>
<sequence>MTDSVVVEGQVKLRDGKKWKTRWLVLRKPSPVADCLLMLVFKERAERARAQKERSSVTLQDICGLDPGLAYEGLSHTLAIICRSQVVMLGFDCKEAMWAWDARIRYALGEVHRFSVCVAPGTKLDSGPATLHLCNDLLVLAKDLPPAVTGQWRLSDLRRYGAVPDGFVFEGGTRCGFWAGVFFLCCPDGEQLSFLFDCIVRGISPTKGPFGLRPALPDVDPTSAEERMAHETLQLEKRLSLLSHSSRPCSGGDDRSLSSSSSDTSHSDAGGRAPAWAEAGGPAGGTPEGPGRGAPAAAAGEEARAGLLPLRSPPDRPLLESGRQGSLDSGIATASRSSYSGSFSSCLGSLDSCPGPVAASGPGPLASPGPDPAFCGCPSRPAGDYQVPTSARHLYDTPRRLLPAQAPEGPPEDPPEDPSRTTPRDRPSGPGVVDRSRPQPGTPRTPLAACPVCGGLQGMADLPPGFFTLPGGPPEDPTAGGAAERPPGEAAASTATSTAPYENIPVSPTAQKQLHYVELGLRDPGSGIRGAESTSYAHVDIAATRTAHEVGARHARARERRPPQPDPRRKGAQP</sequence>
<dbReference type="GO" id="GO:0035591">
    <property type="term" value="F:signaling adaptor activity"/>
    <property type="evidence" value="ECO:0007669"/>
    <property type="project" value="Ensembl"/>
</dbReference>
<dbReference type="GO" id="GO:0005654">
    <property type="term" value="C:nucleoplasm"/>
    <property type="evidence" value="ECO:0007669"/>
    <property type="project" value="Ensembl"/>
</dbReference>
<dbReference type="GO" id="GO:0007528">
    <property type="term" value="P:neuromuscular junction development"/>
    <property type="evidence" value="ECO:0000318"/>
    <property type="project" value="GO_Central"/>
</dbReference>
<dbReference type="InterPro" id="IPR002404">
    <property type="entry name" value="IRS_PTB"/>
</dbReference>
<dbReference type="SMART" id="SM01244">
    <property type="entry name" value="IRS"/>
    <property type="match status" value="1"/>
</dbReference>
<dbReference type="InParanoid" id="A0A6I8P7S2"/>
<evidence type="ECO:0000259" key="2">
    <source>
        <dbReference type="PROSITE" id="PS50003"/>
    </source>
</evidence>
<name>A0A6I8P7S2_ORNAN</name>
<dbReference type="GO" id="GO:1904395">
    <property type="term" value="P:positive regulation of skeletal muscle acetylcholine-gated channel clustering"/>
    <property type="evidence" value="ECO:0007669"/>
    <property type="project" value="Ensembl"/>
</dbReference>
<dbReference type="FunFam" id="2.30.29.30:FF:000275">
    <property type="entry name" value="Docking protein 7"/>
    <property type="match status" value="1"/>
</dbReference>
<dbReference type="GO" id="GO:0007167">
    <property type="term" value="P:enzyme-linked receptor protein signaling pathway"/>
    <property type="evidence" value="ECO:0007669"/>
    <property type="project" value="Ensembl"/>
</dbReference>
<dbReference type="Proteomes" id="UP000002279">
    <property type="component" value="Chromosome 4"/>
</dbReference>
<dbReference type="PANTHER" id="PTHR21636:SF2">
    <property type="entry name" value="PROTEIN DOK-7"/>
    <property type="match status" value="1"/>
</dbReference>
<reference evidence="3" key="3">
    <citation type="submission" date="2025-09" db="UniProtKB">
        <authorList>
            <consortium name="Ensembl"/>
        </authorList>
    </citation>
    <scope>IDENTIFICATION</scope>
    <source>
        <strain evidence="3">Glennie</strain>
    </source>
</reference>
<dbReference type="GO" id="GO:0045211">
    <property type="term" value="C:postsynaptic membrane"/>
    <property type="evidence" value="ECO:0007669"/>
    <property type="project" value="Ensembl"/>
</dbReference>
<dbReference type="InterPro" id="IPR037746">
    <property type="entry name" value="Dok-7"/>
</dbReference>
<feature type="region of interest" description="Disordered" evidence="1">
    <location>
        <begin position="244"/>
        <end position="510"/>
    </location>
</feature>